<feature type="compositionally biased region" description="Basic and acidic residues" evidence="1">
    <location>
        <begin position="223"/>
        <end position="234"/>
    </location>
</feature>
<feature type="compositionally biased region" description="Low complexity" evidence="1">
    <location>
        <begin position="390"/>
        <end position="404"/>
    </location>
</feature>
<keyword evidence="2" id="KW-1133">Transmembrane helix</keyword>
<feature type="transmembrane region" description="Helical" evidence="2">
    <location>
        <begin position="66"/>
        <end position="90"/>
    </location>
</feature>
<proteinExistence type="predicted"/>
<name>A0ABR3GV76_9PEZI</name>
<dbReference type="EMBL" id="JBBBZM010000008">
    <property type="protein sequence ID" value="KAL0639841.1"/>
    <property type="molecule type" value="Genomic_DNA"/>
</dbReference>
<feature type="compositionally biased region" description="Basic residues" evidence="1">
    <location>
        <begin position="253"/>
        <end position="268"/>
    </location>
</feature>
<evidence type="ECO:0000256" key="1">
    <source>
        <dbReference type="SAM" id="MobiDB-lite"/>
    </source>
</evidence>
<feature type="compositionally biased region" description="Basic and acidic residues" evidence="1">
    <location>
        <begin position="188"/>
        <end position="214"/>
    </location>
</feature>
<organism evidence="3 4">
    <name type="scientific">Discina gigas</name>
    <dbReference type="NCBI Taxonomy" id="1032678"/>
    <lineage>
        <taxon>Eukaryota</taxon>
        <taxon>Fungi</taxon>
        <taxon>Dikarya</taxon>
        <taxon>Ascomycota</taxon>
        <taxon>Pezizomycotina</taxon>
        <taxon>Pezizomycetes</taxon>
        <taxon>Pezizales</taxon>
        <taxon>Discinaceae</taxon>
        <taxon>Discina</taxon>
    </lineage>
</organism>
<feature type="region of interest" description="Disordered" evidence="1">
    <location>
        <begin position="369"/>
        <end position="404"/>
    </location>
</feature>
<feature type="compositionally biased region" description="Acidic residues" evidence="1">
    <location>
        <begin position="293"/>
        <end position="308"/>
    </location>
</feature>
<evidence type="ECO:0000256" key="2">
    <source>
        <dbReference type="SAM" id="Phobius"/>
    </source>
</evidence>
<keyword evidence="2" id="KW-0812">Transmembrane</keyword>
<accession>A0ABR3GV76</accession>
<keyword evidence="4" id="KW-1185">Reference proteome</keyword>
<gene>
    <name evidence="3" type="ORF">Q9L58_001157</name>
</gene>
<feature type="region of interest" description="Disordered" evidence="1">
    <location>
        <begin position="188"/>
        <end position="318"/>
    </location>
</feature>
<feature type="compositionally biased region" description="Low complexity" evidence="1">
    <location>
        <begin position="282"/>
        <end position="292"/>
    </location>
</feature>
<comment type="caution">
    <text evidence="3">The sequence shown here is derived from an EMBL/GenBank/DDBJ whole genome shotgun (WGS) entry which is preliminary data.</text>
</comment>
<keyword evidence="2" id="KW-0472">Membrane</keyword>
<protein>
    <submittedName>
        <fullName evidence="3">Uncharacterized protein</fullName>
    </submittedName>
</protein>
<dbReference type="Proteomes" id="UP001447188">
    <property type="component" value="Unassembled WGS sequence"/>
</dbReference>
<evidence type="ECO:0000313" key="4">
    <source>
        <dbReference type="Proteomes" id="UP001447188"/>
    </source>
</evidence>
<sequence length="404" mass="43298">MAPLPLTALTSYLAERGADIKENIFQVATNAIGSFVDQMQYVDTDASVEVHGGLARRSAYVPARSLTAGILVVFSLLGASIGLLVLWLFVKKGGFIWKETDWEDYKSSVLRRPGARPDDAITVFSDGSTRRAGGSSQGARTVVLGELDTTYTKSRVPKTFGPRPMGSKRKTGMASVWGAGESLWGRLRGGERRSDADTEVAREKELRQDARSIHTESYVDNQEPARPRGWKPEDSDLSAHYPNMERNQTVVRHPSKAKRGKSTRKPSTRKAAQPPPPKRVASPQSDYSSTESESSESDTDSDDDDDVSSIDQSQLGMAKGHKVYAHHLPQETIVAGMNAGPVERNGGGAGGTFGSGVPVGHLVPIGSRAVVPTGHHGQPSSSRGYRKGSEGSLSSVGSMGSSHI</sequence>
<reference evidence="3 4" key="1">
    <citation type="submission" date="2024-02" db="EMBL/GenBank/DDBJ databases">
        <title>Discinaceae phylogenomics.</title>
        <authorList>
            <person name="Dirks A.C."/>
            <person name="James T.Y."/>
        </authorList>
    </citation>
    <scope>NUCLEOTIDE SEQUENCE [LARGE SCALE GENOMIC DNA]</scope>
    <source>
        <strain evidence="3 4">ACD0624</strain>
    </source>
</reference>
<evidence type="ECO:0000313" key="3">
    <source>
        <dbReference type="EMBL" id="KAL0639841.1"/>
    </source>
</evidence>